<dbReference type="InterPro" id="IPR050080">
    <property type="entry name" value="RNase_PH"/>
</dbReference>
<dbReference type="EMBL" id="CAJNNW010028415">
    <property type="protein sequence ID" value="CAE8695997.1"/>
    <property type="molecule type" value="Genomic_DNA"/>
</dbReference>
<evidence type="ECO:0000313" key="12">
    <source>
        <dbReference type="EMBL" id="CAE8695997.1"/>
    </source>
</evidence>
<proteinExistence type="inferred from homology"/>
<evidence type="ECO:0000259" key="10">
    <source>
        <dbReference type="Pfam" id="PF01138"/>
    </source>
</evidence>
<keyword evidence="4" id="KW-0963">Cytoplasm</keyword>
<dbReference type="SUPFAM" id="SSF54211">
    <property type="entry name" value="Ribosomal protein S5 domain 2-like"/>
    <property type="match status" value="1"/>
</dbReference>
<dbReference type="InterPro" id="IPR036345">
    <property type="entry name" value="ExoRNase_PH_dom2_sf"/>
</dbReference>
<feature type="domain" description="Exoribonuclease phosphorolytic" evidence="10">
    <location>
        <begin position="48"/>
        <end position="176"/>
    </location>
</feature>
<evidence type="ECO:0000313" key="13">
    <source>
        <dbReference type="Proteomes" id="UP000626109"/>
    </source>
</evidence>
<keyword evidence="6" id="KW-0271">Exosome</keyword>
<name>A0A813K7I5_POLGL</name>
<evidence type="ECO:0000256" key="3">
    <source>
        <dbReference type="ARBA" id="ARBA00006678"/>
    </source>
</evidence>
<dbReference type="InterPro" id="IPR027408">
    <property type="entry name" value="PNPase/RNase_PH_dom_sf"/>
</dbReference>
<dbReference type="EMBL" id="CAJNNV010009889">
    <property type="protein sequence ID" value="CAE8597900.1"/>
    <property type="molecule type" value="Genomic_DNA"/>
</dbReference>
<dbReference type="AlphaFoldDB" id="A0A813K7I5"/>
<feature type="region of interest" description="Disordered" evidence="9">
    <location>
        <begin position="1"/>
        <end position="49"/>
    </location>
</feature>
<comment type="caution">
    <text evidence="12">The sequence shown here is derived from an EMBL/GenBank/DDBJ whole genome shotgun (WGS) entry which is preliminary data.</text>
</comment>
<dbReference type="GO" id="GO:0003723">
    <property type="term" value="F:RNA binding"/>
    <property type="evidence" value="ECO:0007669"/>
    <property type="project" value="UniProtKB-KW"/>
</dbReference>
<dbReference type="Proteomes" id="UP000654075">
    <property type="component" value="Unassembled WGS sequence"/>
</dbReference>
<dbReference type="Gene3D" id="3.30.230.70">
    <property type="entry name" value="GHMP Kinase, N-terminal domain"/>
    <property type="match status" value="1"/>
</dbReference>
<accession>A0A813K7I5</accession>
<dbReference type="GO" id="GO:0000177">
    <property type="term" value="C:cytoplasmic exosome (RNase complex)"/>
    <property type="evidence" value="ECO:0007669"/>
    <property type="project" value="TreeGrafter"/>
</dbReference>
<keyword evidence="14" id="KW-1185">Reference proteome</keyword>
<keyword evidence="7" id="KW-0694">RNA-binding</keyword>
<evidence type="ECO:0000256" key="9">
    <source>
        <dbReference type="SAM" id="MobiDB-lite"/>
    </source>
</evidence>
<keyword evidence="8" id="KW-0539">Nucleus</keyword>
<evidence type="ECO:0000256" key="7">
    <source>
        <dbReference type="ARBA" id="ARBA00022884"/>
    </source>
</evidence>
<gene>
    <name evidence="11" type="ORF">PGLA1383_LOCUS16322</name>
    <name evidence="12" type="ORF">PGLA2088_LOCUS29624</name>
</gene>
<evidence type="ECO:0000256" key="6">
    <source>
        <dbReference type="ARBA" id="ARBA00022835"/>
    </source>
</evidence>
<protein>
    <recommendedName>
        <fullName evidence="10">Exoribonuclease phosphorolytic domain-containing protein</fullName>
    </recommendedName>
</protein>
<dbReference type="Pfam" id="PF01138">
    <property type="entry name" value="RNase_PH"/>
    <property type="match status" value="1"/>
</dbReference>
<dbReference type="InterPro" id="IPR020568">
    <property type="entry name" value="Ribosomal_Su5_D2-typ_SF"/>
</dbReference>
<evidence type="ECO:0000256" key="4">
    <source>
        <dbReference type="ARBA" id="ARBA00022490"/>
    </source>
</evidence>
<dbReference type="GO" id="GO:0005730">
    <property type="term" value="C:nucleolus"/>
    <property type="evidence" value="ECO:0007669"/>
    <property type="project" value="TreeGrafter"/>
</dbReference>
<evidence type="ECO:0000256" key="1">
    <source>
        <dbReference type="ARBA" id="ARBA00004123"/>
    </source>
</evidence>
<evidence type="ECO:0000256" key="5">
    <source>
        <dbReference type="ARBA" id="ARBA00022552"/>
    </source>
</evidence>
<evidence type="ECO:0000313" key="14">
    <source>
        <dbReference type="Proteomes" id="UP000654075"/>
    </source>
</evidence>
<dbReference type="PANTHER" id="PTHR11953:SF2">
    <property type="entry name" value="EXOSOME COMPLEX COMPONENT MTR3"/>
    <property type="match status" value="1"/>
</dbReference>
<sequence length="311" mass="32201">MSLGDPPPAIERPEGGFAQSSSAVTYVPRPARRPALSAARPSGRRAEETRSCNLRVGAVPNAAGSAYIEQGNTKIIASVYGPRQAVERGAQGGAEGLLLLDLQFAPFSSRASREENEKRGVLYTGMLQTALESVVLLDRYAKTAFDVTLLVLEDDGAVLTAGLAAASLALADAKVEMRDLVAGASVHLVAAGASGPGPVSGTILLDCDGQEEKELPEGSAVLHLGLCPSRGVLCLLHSAGPLPAGPFEQMVLLAKDTAEAVGAEMRSCLERRVENRVAKRARLGTSPADSAGLAADVVMDTSATPVDDGYE</sequence>
<evidence type="ECO:0000256" key="8">
    <source>
        <dbReference type="ARBA" id="ARBA00023242"/>
    </source>
</evidence>
<feature type="compositionally biased region" description="Pro residues" evidence="9">
    <location>
        <begin position="1"/>
        <end position="10"/>
    </location>
</feature>
<evidence type="ECO:0000256" key="2">
    <source>
        <dbReference type="ARBA" id="ARBA00004496"/>
    </source>
</evidence>
<evidence type="ECO:0000313" key="11">
    <source>
        <dbReference type="EMBL" id="CAE8597900.1"/>
    </source>
</evidence>
<reference evidence="12" key="1">
    <citation type="submission" date="2021-02" db="EMBL/GenBank/DDBJ databases">
        <authorList>
            <person name="Dougan E. K."/>
            <person name="Rhodes N."/>
            <person name="Thang M."/>
            <person name="Chan C."/>
        </authorList>
    </citation>
    <scope>NUCLEOTIDE SEQUENCE</scope>
</reference>
<organism evidence="12 13">
    <name type="scientific">Polarella glacialis</name>
    <name type="common">Dinoflagellate</name>
    <dbReference type="NCBI Taxonomy" id="89957"/>
    <lineage>
        <taxon>Eukaryota</taxon>
        <taxon>Sar</taxon>
        <taxon>Alveolata</taxon>
        <taxon>Dinophyceae</taxon>
        <taxon>Suessiales</taxon>
        <taxon>Suessiaceae</taxon>
        <taxon>Polarella</taxon>
    </lineage>
</organism>
<dbReference type="GO" id="GO:0006364">
    <property type="term" value="P:rRNA processing"/>
    <property type="evidence" value="ECO:0007669"/>
    <property type="project" value="UniProtKB-KW"/>
</dbReference>
<dbReference type="Proteomes" id="UP000626109">
    <property type="component" value="Unassembled WGS sequence"/>
</dbReference>
<dbReference type="GO" id="GO:0034475">
    <property type="term" value="P:U4 snRNA 3'-end processing"/>
    <property type="evidence" value="ECO:0007669"/>
    <property type="project" value="TreeGrafter"/>
</dbReference>
<dbReference type="GO" id="GO:0000176">
    <property type="term" value="C:nuclear exosome (RNase complex)"/>
    <property type="evidence" value="ECO:0007669"/>
    <property type="project" value="TreeGrafter"/>
</dbReference>
<dbReference type="GO" id="GO:0071051">
    <property type="term" value="P:poly(A)-dependent snoRNA 3'-end processing"/>
    <property type="evidence" value="ECO:0007669"/>
    <property type="project" value="TreeGrafter"/>
</dbReference>
<keyword evidence="5" id="KW-0698">rRNA processing</keyword>
<comment type="subcellular location">
    <subcellularLocation>
        <location evidence="2">Cytoplasm</location>
    </subcellularLocation>
    <subcellularLocation>
        <location evidence="1">Nucleus</location>
    </subcellularLocation>
</comment>
<dbReference type="SUPFAM" id="SSF55666">
    <property type="entry name" value="Ribonuclease PH domain 2-like"/>
    <property type="match status" value="1"/>
</dbReference>
<dbReference type="OrthoDB" id="27298at2759"/>
<dbReference type="InterPro" id="IPR001247">
    <property type="entry name" value="ExoRNase_PH_dom1"/>
</dbReference>
<dbReference type="PANTHER" id="PTHR11953">
    <property type="entry name" value="EXOSOME COMPLEX COMPONENT"/>
    <property type="match status" value="1"/>
</dbReference>
<dbReference type="GO" id="GO:0071028">
    <property type="term" value="P:nuclear mRNA surveillance"/>
    <property type="evidence" value="ECO:0007669"/>
    <property type="project" value="TreeGrafter"/>
</dbReference>
<dbReference type="OMA" id="TVCFFHG"/>
<dbReference type="GO" id="GO:0016075">
    <property type="term" value="P:rRNA catabolic process"/>
    <property type="evidence" value="ECO:0007669"/>
    <property type="project" value="TreeGrafter"/>
</dbReference>
<comment type="similarity">
    <text evidence="3">Belongs to the RNase PH family.</text>
</comment>